<comment type="caution">
    <text evidence="1">The sequence shown here is derived from an EMBL/GenBank/DDBJ whole genome shotgun (WGS) entry which is preliminary data.</text>
</comment>
<dbReference type="Proteomes" id="UP000887116">
    <property type="component" value="Unassembled WGS sequence"/>
</dbReference>
<protein>
    <submittedName>
        <fullName evidence="1">Uncharacterized protein</fullName>
    </submittedName>
</protein>
<organism evidence="1 2">
    <name type="scientific">Trichonephila clavata</name>
    <name type="common">Joro spider</name>
    <name type="synonym">Nephila clavata</name>
    <dbReference type="NCBI Taxonomy" id="2740835"/>
    <lineage>
        <taxon>Eukaryota</taxon>
        <taxon>Metazoa</taxon>
        <taxon>Ecdysozoa</taxon>
        <taxon>Arthropoda</taxon>
        <taxon>Chelicerata</taxon>
        <taxon>Arachnida</taxon>
        <taxon>Araneae</taxon>
        <taxon>Araneomorphae</taxon>
        <taxon>Entelegynae</taxon>
        <taxon>Araneoidea</taxon>
        <taxon>Nephilidae</taxon>
        <taxon>Trichonephila</taxon>
    </lineage>
</organism>
<evidence type="ECO:0000313" key="1">
    <source>
        <dbReference type="EMBL" id="GFR20451.1"/>
    </source>
</evidence>
<accession>A0A8X6JWC5</accession>
<dbReference type="OrthoDB" id="6453320at2759"/>
<dbReference type="AlphaFoldDB" id="A0A8X6JWC5"/>
<dbReference type="EMBL" id="BMAO01037827">
    <property type="protein sequence ID" value="GFR20451.1"/>
    <property type="molecule type" value="Genomic_DNA"/>
</dbReference>
<name>A0A8X6JWC5_TRICU</name>
<reference evidence="1" key="1">
    <citation type="submission" date="2020-07" db="EMBL/GenBank/DDBJ databases">
        <title>Multicomponent nature underlies the extraordinary mechanical properties of spider dragline silk.</title>
        <authorList>
            <person name="Kono N."/>
            <person name="Nakamura H."/>
            <person name="Mori M."/>
            <person name="Yoshida Y."/>
            <person name="Ohtoshi R."/>
            <person name="Malay A.D."/>
            <person name="Moran D.A.P."/>
            <person name="Tomita M."/>
            <person name="Numata K."/>
            <person name="Arakawa K."/>
        </authorList>
    </citation>
    <scope>NUCLEOTIDE SEQUENCE</scope>
</reference>
<proteinExistence type="predicted"/>
<evidence type="ECO:0000313" key="2">
    <source>
        <dbReference type="Proteomes" id="UP000887116"/>
    </source>
</evidence>
<gene>
    <name evidence="1" type="ORF">TNCT_501381</name>
</gene>
<keyword evidence="2" id="KW-1185">Reference proteome</keyword>
<sequence length="77" mass="8660">MNRTRYMKTSDSVRCGSTCPAVINVSSHTVEETKEINVQHVQIDIAHDLEVGKLHLSIAEKSSLASSLYLGIQWLRY</sequence>